<proteinExistence type="predicted"/>
<dbReference type="PROSITE" id="PS50026">
    <property type="entry name" value="EGF_3"/>
    <property type="match status" value="3"/>
</dbReference>
<dbReference type="WBParaSite" id="TREG1_6700.1">
    <property type="protein sequence ID" value="TREG1_6700.1"/>
    <property type="gene ID" value="TREG1_6700"/>
</dbReference>
<dbReference type="SMART" id="SM00181">
    <property type="entry name" value="EGF"/>
    <property type="match status" value="3"/>
</dbReference>
<evidence type="ECO:0000259" key="4">
    <source>
        <dbReference type="PROSITE" id="PS50025"/>
    </source>
</evidence>
<dbReference type="InterPro" id="IPR013320">
    <property type="entry name" value="ConA-like_dom_sf"/>
</dbReference>
<evidence type="ECO:0000259" key="5">
    <source>
        <dbReference type="PROSITE" id="PS50026"/>
    </source>
</evidence>
<feature type="domain" description="Laminin G" evidence="4">
    <location>
        <begin position="384"/>
        <end position="573"/>
    </location>
</feature>
<dbReference type="Gene3D" id="2.10.25.10">
    <property type="entry name" value="Laminin"/>
    <property type="match status" value="3"/>
</dbReference>
<dbReference type="Pfam" id="PF02210">
    <property type="entry name" value="Laminin_G_2"/>
    <property type="match status" value="1"/>
</dbReference>
<feature type="domain" description="Laminin G" evidence="4">
    <location>
        <begin position="133"/>
        <end position="346"/>
    </location>
</feature>
<dbReference type="PROSITE" id="PS00022">
    <property type="entry name" value="EGF_1"/>
    <property type="match status" value="3"/>
</dbReference>
<protein>
    <recommendedName>
        <fullName evidence="8">EGF-like domain-containing protein</fullName>
    </recommendedName>
</protein>
<dbReference type="PROSITE" id="PS01186">
    <property type="entry name" value="EGF_2"/>
    <property type="match status" value="2"/>
</dbReference>
<dbReference type="Pfam" id="PF00054">
    <property type="entry name" value="Laminin_G_1"/>
    <property type="match status" value="1"/>
</dbReference>
<reference evidence="7" key="2">
    <citation type="submission" date="2023-11" db="UniProtKB">
        <authorList>
            <consortium name="WormBaseParasite"/>
        </authorList>
    </citation>
    <scope>IDENTIFICATION</scope>
</reference>
<dbReference type="InterPro" id="IPR050372">
    <property type="entry name" value="Neurexin-related_CASP"/>
</dbReference>
<dbReference type="InterPro" id="IPR001881">
    <property type="entry name" value="EGF-like_Ca-bd_dom"/>
</dbReference>
<dbReference type="Gene3D" id="2.60.120.200">
    <property type="match status" value="3"/>
</dbReference>
<feature type="chain" id="PRO_5041692091" description="EGF-like domain-containing protein" evidence="3">
    <location>
        <begin position="24"/>
        <end position="868"/>
    </location>
</feature>
<dbReference type="CDD" id="cd00110">
    <property type="entry name" value="LamG"/>
    <property type="match status" value="2"/>
</dbReference>
<keyword evidence="2" id="KW-0245">EGF-like domain</keyword>
<feature type="signal peptide" evidence="3">
    <location>
        <begin position="1"/>
        <end position="23"/>
    </location>
</feature>
<evidence type="ECO:0000256" key="1">
    <source>
        <dbReference type="ARBA" id="ARBA00023157"/>
    </source>
</evidence>
<accession>A0AA85K1E1</accession>
<dbReference type="SMART" id="SM00179">
    <property type="entry name" value="EGF_CA"/>
    <property type="match status" value="1"/>
</dbReference>
<evidence type="ECO:0000256" key="2">
    <source>
        <dbReference type="PROSITE-ProRule" id="PRU00076"/>
    </source>
</evidence>
<dbReference type="AlphaFoldDB" id="A0AA85K1E1"/>
<dbReference type="InterPro" id="IPR001791">
    <property type="entry name" value="Laminin_G"/>
</dbReference>
<dbReference type="GO" id="GO:0016020">
    <property type="term" value="C:membrane"/>
    <property type="evidence" value="ECO:0007669"/>
    <property type="project" value="UniProtKB-SubCell"/>
</dbReference>
<evidence type="ECO:0008006" key="8">
    <source>
        <dbReference type="Google" id="ProtNLM"/>
    </source>
</evidence>
<evidence type="ECO:0000256" key="3">
    <source>
        <dbReference type="SAM" id="SignalP"/>
    </source>
</evidence>
<keyword evidence="6" id="KW-1185">Reference proteome</keyword>
<dbReference type="SMART" id="SM00282">
    <property type="entry name" value="LamG"/>
    <property type="match status" value="2"/>
</dbReference>
<dbReference type="CDD" id="cd00054">
    <property type="entry name" value="EGF_CA"/>
    <property type="match status" value="1"/>
</dbReference>
<sequence length="868" mass="99622">MLDNKLVSLLLCFSLIPVFNLLAKQNQEDNDWSMIMEVEVEDPVYNSTSGRSEIMNSKEKNNKSIMNLLTDQSVTICGSHLCYNLGRCYTDWHTSYSQCLCPLGFSGDLCEKEDDGHEFPYIQQNGYLKFRFSSLVTYSNESLERYKMSTNYSFTYKVNFEVRPSVTGGKYLLVSHVSKNGDVQFSVSIENGYVVYRSLTITRTNSEPYRKEEIQEVKHFSFLNKDQWYYISFGMSDDRKNFLSVDGIKEDSVYMKVIPWSNVNYYEKHFKNVDDAGFSHIYFGGHPALTETEGPVNFLGNSFEYSYSGCIQNIRINGVYMDPRRKAFFGDAVDGYGISNCGSGLCEKQQCKNNASCLQTSGSTVICQCLLGNAGQQCEERIQVIMPFYNGYSYTEYIGLSGTSSSFTTLQLHFRPIKPDGLLLYEGYSQDKRGDFLSVILFHGHLLVAFDLGSGSAFLKSPKPIKMNEWHRIHFWRIGREGYLQIDSDEHIMTNYSFGSQVQLTLTYSLFLGGHPNMNIISTHLKPFIGYSTNMSFGFQGCIESVETNGVIINPIDDAINGVNILNCDGEACARSDSVCLNKGKCLQTSHGFTCVCPLGFQGTHCKEKINWQGKQLATFRGNSFVEFTASSLNYRPKSHHYHLSFEFKLANNSFEGDINSAESYSPVYNKSFNFIKRYFVYAVFENAYRTQNVLIQLLPINRFELKVENTEFNTMKMSSSNLTNQSTKKEEMWKSTHDQFSRRLWIQKYYISEEIMTANFWHKILLTRSTTGFTLFINQSLIARVHLVENDIYEMFPVKLYIGGIPEILHAQRRYLELMSNEYSSQYKQNIFMRSKNFNGYINKLEINGFPTSFSNAQNGQDITQWR</sequence>
<feature type="disulfide bond" evidence="2">
    <location>
        <begin position="597"/>
        <end position="606"/>
    </location>
</feature>
<dbReference type="PANTHER" id="PTHR15036:SF85">
    <property type="entry name" value="SP2353, ISOFORM A"/>
    <property type="match status" value="1"/>
</dbReference>
<feature type="disulfide bond" evidence="2">
    <location>
        <begin position="82"/>
        <end position="99"/>
    </location>
</feature>
<dbReference type="Proteomes" id="UP000050795">
    <property type="component" value="Unassembled WGS sequence"/>
</dbReference>
<dbReference type="PANTHER" id="PTHR15036">
    <property type="entry name" value="PIKACHURIN-LIKE PROTEIN"/>
    <property type="match status" value="1"/>
</dbReference>
<comment type="caution">
    <text evidence="2">Lacks conserved residue(s) required for the propagation of feature annotation.</text>
</comment>
<dbReference type="Pfam" id="PF00008">
    <property type="entry name" value="EGF"/>
    <property type="match status" value="1"/>
</dbReference>
<keyword evidence="1 2" id="KW-1015">Disulfide bond</keyword>
<name>A0AA85K1E1_TRIRE</name>
<feature type="disulfide bond" evidence="2">
    <location>
        <begin position="369"/>
        <end position="378"/>
    </location>
</feature>
<dbReference type="InterPro" id="IPR000742">
    <property type="entry name" value="EGF"/>
</dbReference>
<keyword evidence="3" id="KW-0732">Signal</keyword>
<evidence type="ECO:0000313" key="6">
    <source>
        <dbReference type="Proteomes" id="UP000050795"/>
    </source>
</evidence>
<feature type="disulfide bond" evidence="2">
    <location>
        <begin position="101"/>
        <end position="110"/>
    </location>
</feature>
<evidence type="ECO:0000313" key="7">
    <source>
        <dbReference type="WBParaSite" id="TREG1_6700.1"/>
    </source>
</evidence>
<organism evidence="6 7">
    <name type="scientific">Trichobilharzia regenti</name>
    <name type="common">Nasal bird schistosome</name>
    <dbReference type="NCBI Taxonomy" id="157069"/>
    <lineage>
        <taxon>Eukaryota</taxon>
        <taxon>Metazoa</taxon>
        <taxon>Spiralia</taxon>
        <taxon>Lophotrochozoa</taxon>
        <taxon>Platyhelminthes</taxon>
        <taxon>Trematoda</taxon>
        <taxon>Digenea</taxon>
        <taxon>Strigeidida</taxon>
        <taxon>Schistosomatoidea</taxon>
        <taxon>Schistosomatidae</taxon>
        <taxon>Trichobilharzia</taxon>
    </lineage>
</organism>
<reference evidence="6" key="1">
    <citation type="submission" date="2022-06" db="EMBL/GenBank/DDBJ databases">
        <authorList>
            <person name="Berger JAMES D."/>
            <person name="Berger JAMES D."/>
        </authorList>
    </citation>
    <scope>NUCLEOTIDE SEQUENCE [LARGE SCALE GENOMIC DNA]</scope>
</reference>
<feature type="domain" description="EGF-like" evidence="5">
    <location>
        <begin position="342"/>
        <end position="379"/>
    </location>
</feature>
<dbReference type="GO" id="GO:0005509">
    <property type="term" value="F:calcium ion binding"/>
    <property type="evidence" value="ECO:0007669"/>
    <property type="project" value="InterPro"/>
</dbReference>
<dbReference type="PROSITE" id="PS50025">
    <property type="entry name" value="LAM_G_DOMAIN"/>
    <property type="match status" value="2"/>
</dbReference>
<feature type="domain" description="EGF-like" evidence="5">
    <location>
        <begin position="569"/>
        <end position="607"/>
    </location>
</feature>
<feature type="domain" description="EGF-like" evidence="5">
    <location>
        <begin position="73"/>
        <end position="111"/>
    </location>
</feature>
<dbReference type="SUPFAM" id="SSF57196">
    <property type="entry name" value="EGF/Laminin"/>
    <property type="match status" value="1"/>
</dbReference>
<dbReference type="SUPFAM" id="SSF49899">
    <property type="entry name" value="Concanavalin A-like lectins/glucanases"/>
    <property type="match status" value="3"/>
</dbReference>